<protein>
    <submittedName>
        <fullName evidence="1">Uncharacterized protein</fullName>
    </submittedName>
</protein>
<dbReference type="STRING" id="1218108.GCA_000382425_01020"/>
<accession>A0A511NGB1</accession>
<name>A0A511NGB1_9FLAO</name>
<organism evidence="1 2">
    <name type="scientific">Empedobacter brevis NBRC 14943 = ATCC 43319</name>
    <dbReference type="NCBI Taxonomy" id="1218108"/>
    <lineage>
        <taxon>Bacteria</taxon>
        <taxon>Pseudomonadati</taxon>
        <taxon>Bacteroidota</taxon>
        <taxon>Flavobacteriia</taxon>
        <taxon>Flavobacteriales</taxon>
        <taxon>Weeksellaceae</taxon>
        <taxon>Empedobacter</taxon>
    </lineage>
</organism>
<keyword evidence="2" id="KW-1185">Reference proteome</keyword>
<dbReference type="Proteomes" id="UP000321245">
    <property type="component" value="Unassembled WGS sequence"/>
</dbReference>
<evidence type="ECO:0000313" key="2">
    <source>
        <dbReference type="Proteomes" id="UP000321245"/>
    </source>
</evidence>
<sequence>MSVHHSIAKVNTEKADQMKMIVDKLMVQLKKTIIEGQLLDGAEMGFIFEKTDGLIINTNP</sequence>
<dbReference type="AlphaFoldDB" id="A0A511NGB1"/>
<reference evidence="1 2" key="1">
    <citation type="submission" date="2019-07" db="EMBL/GenBank/DDBJ databases">
        <title>Whole genome shotgun sequence of Empedobacter brevis NBRC 14943.</title>
        <authorList>
            <person name="Hosoyama A."/>
            <person name="Uohara A."/>
            <person name="Ohji S."/>
            <person name="Ichikawa N."/>
        </authorList>
    </citation>
    <scope>NUCLEOTIDE SEQUENCE [LARGE SCALE GENOMIC DNA]</scope>
    <source>
        <strain evidence="1 2">NBRC 14943</strain>
    </source>
</reference>
<proteinExistence type="predicted"/>
<evidence type="ECO:0000313" key="1">
    <source>
        <dbReference type="EMBL" id="GEM51832.1"/>
    </source>
</evidence>
<gene>
    <name evidence="1" type="ORF">EB1_16220</name>
</gene>
<comment type="caution">
    <text evidence="1">The sequence shown here is derived from an EMBL/GenBank/DDBJ whole genome shotgun (WGS) entry which is preliminary data.</text>
</comment>
<dbReference type="EMBL" id="BJXC01000009">
    <property type="protein sequence ID" value="GEM51832.1"/>
    <property type="molecule type" value="Genomic_DNA"/>
</dbReference>